<evidence type="ECO:0000313" key="2">
    <source>
        <dbReference type="Proteomes" id="UP000464519"/>
    </source>
</evidence>
<dbReference type="GeneID" id="55626611"/>
<reference evidence="1 2" key="1">
    <citation type="submission" date="2019-12" db="EMBL/GenBank/DDBJ databases">
        <title>The Isolation and Genome Sequencing of Six Novel Lytic Bacteriophages from the Rumen Active Against Butyrivibrio fibrisolvens.</title>
        <authorList>
            <person name="Friedersdorff J.C.A."/>
            <person name="Kingston-Smith A.H."/>
            <person name="Pachebat J.A."/>
            <person name="Rooke D."/>
            <person name="Creevey C.J."/>
        </authorList>
    </citation>
    <scope>NUCLEOTIDE SEQUENCE [LARGE SCALE GENOMIC DNA]</scope>
</reference>
<evidence type="ECO:0000313" key="1">
    <source>
        <dbReference type="EMBL" id="QHJ73578.1"/>
    </source>
</evidence>
<organism evidence="1 2">
    <name type="scientific">Butyrivibrio phage Arawn</name>
    <dbReference type="NCBI Taxonomy" id="2724180"/>
    <lineage>
        <taxon>Viruses</taxon>
        <taxon>Duplodnaviria</taxon>
        <taxon>Heunggongvirae</taxon>
        <taxon>Uroviricota</taxon>
        <taxon>Caudoviricetes</taxon>
        <taxon>Arawnvirus</taxon>
        <taxon>Arawnvirus arawn</taxon>
    </lineage>
</organism>
<proteinExistence type="predicted"/>
<accession>A0A6B9STM7</accession>
<dbReference type="EMBL" id="MN882550">
    <property type="protein sequence ID" value="QHJ73578.1"/>
    <property type="molecule type" value="Genomic_DNA"/>
</dbReference>
<dbReference type="RefSeq" id="YP_009855870.1">
    <property type="nucleotide sequence ID" value="NC_048848.1"/>
</dbReference>
<name>A0A6B9STM7_9CAUD</name>
<sequence>MKTGKYELVIVWETGEKTITEYESQELAEKAERGYKTAFGNQIQWSGTRPQLN</sequence>
<dbReference type="Proteomes" id="UP000464519">
    <property type="component" value="Segment"/>
</dbReference>
<keyword evidence="2" id="KW-1185">Reference proteome</keyword>
<protein>
    <submittedName>
        <fullName evidence="1">Uncharacterized protein</fullName>
    </submittedName>
</protein>